<accession>A0ABV0JFC3</accession>
<reference evidence="2 3" key="1">
    <citation type="submission" date="2022-04" db="EMBL/GenBank/DDBJ databases">
        <title>Positive selection, recombination, and allopatry shape intraspecific diversity of widespread and dominant cyanobacteria.</title>
        <authorList>
            <person name="Wei J."/>
            <person name="Shu W."/>
            <person name="Hu C."/>
        </authorList>
    </citation>
    <scope>NUCLEOTIDE SEQUENCE [LARGE SCALE GENOMIC DNA]</scope>
    <source>
        <strain evidence="2 3">GB2-A4</strain>
    </source>
</reference>
<keyword evidence="1" id="KW-0175">Coiled coil</keyword>
<keyword evidence="3" id="KW-1185">Reference proteome</keyword>
<sequence>MNITSGKIVSFASLGGLVAIASFSATDASLRQQSWQKVQEQKAQLESQADLEQTKAEQAKAIAKAYERNQITNVEALIIRDYTLSEVPPVVDWQHVTDPSRKTLIYDQYRRCIGYAFNGQFNFIQTNNQACEVTP</sequence>
<proteinExistence type="predicted"/>
<dbReference type="Proteomes" id="UP001464891">
    <property type="component" value="Unassembled WGS sequence"/>
</dbReference>
<evidence type="ECO:0000256" key="1">
    <source>
        <dbReference type="SAM" id="Coils"/>
    </source>
</evidence>
<name>A0ABV0JFC3_9CYAN</name>
<evidence type="ECO:0000313" key="3">
    <source>
        <dbReference type="Proteomes" id="UP001464891"/>
    </source>
</evidence>
<feature type="coiled-coil region" evidence="1">
    <location>
        <begin position="42"/>
        <end position="69"/>
    </location>
</feature>
<dbReference type="RefSeq" id="WP_190441482.1">
    <property type="nucleotide sequence ID" value="NZ_JAMPKM010000031.1"/>
</dbReference>
<evidence type="ECO:0000313" key="2">
    <source>
        <dbReference type="EMBL" id="MEP0820482.1"/>
    </source>
</evidence>
<dbReference type="EMBL" id="JAMPKM010000031">
    <property type="protein sequence ID" value="MEP0820482.1"/>
    <property type="molecule type" value="Genomic_DNA"/>
</dbReference>
<gene>
    <name evidence="2" type="ORF">NC998_25640</name>
</gene>
<protein>
    <submittedName>
        <fullName evidence="2">Uncharacterized protein</fullName>
    </submittedName>
</protein>
<organism evidence="2 3">
    <name type="scientific">Trichocoleus desertorum GB2-A4</name>
    <dbReference type="NCBI Taxonomy" id="2933944"/>
    <lineage>
        <taxon>Bacteria</taxon>
        <taxon>Bacillati</taxon>
        <taxon>Cyanobacteriota</taxon>
        <taxon>Cyanophyceae</taxon>
        <taxon>Leptolyngbyales</taxon>
        <taxon>Trichocoleusaceae</taxon>
        <taxon>Trichocoleus</taxon>
    </lineage>
</organism>
<comment type="caution">
    <text evidence="2">The sequence shown here is derived from an EMBL/GenBank/DDBJ whole genome shotgun (WGS) entry which is preliminary data.</text>
</comment>